<dbReference type="GO" id="GO:0008270">
    <property type="term" value="F:zinc ion binding"/>
    <property type="evidence" value="ECO:0007669"/>
    <property type="project" value="InterPro"/>
</dbReference>
<protein>
    <submittedName>
        <fullName evidence="9">Uncharacterized protein</fullName>
    </submittedName>
</protein>
<feature type="compositionally biased region" description="Polar residues" evidence="5">
    <location>
        <begin position="68"/>
        <end position="77"/>
    </location>
</feature>
<evidence type="ECO:0000313" key="10">
    <source>
        <dbReference type="Proteomes" id="UP000801492"/>
    </source>
</evidence>
<keyword evidence="6" id="KW-0472">Membrane</keyword>
<dbReference type="Proteomes" id="UP000801492">
    <property type="component" value="Unassembled WGS sequence"/>
</dbReference>
<dbReference type="InterPro" id="IPR002502">
    <property type="entry name" value="Amidase_domain"/>
</dbReference>
<evidence type="ECO:0000256" key="1">
    <source>
        <dbReference type="ARBA" id="ARBA00007553"/>
    </source>
</evidence>
<dbReference type="PANTHER" id="PTHR11022:SF41">
    <property type="entry name" value="PEPTIDOGLYCAN-RECOGNITION PROTEIN LC-RELATED"/>
    <property type="match status" value="1"/>
</dbReference>
<proteinExistence type="inferred from homology"/>
<dbReference type="FunFam" id="3.40.80.10:FF:000001">
    <property type="entry name" value="Peptidoglycan recognition protein 1"/>
    <property type="match status" value="1"/>
</dbReference>
<evidence type="ECO:0000256" key="5">
    <source>
        <dbReference type="SAM" id="MobiDB-lite"/>
    </source>
</evidence>
<feature type="domain" description="Peptidoglycan recognition protein family" evidence="8">
    <location>
        <begin position="116"/>
        <end position="259"/>
    </location>
</feature>
<feature type="transmembrane region" description="Helical" evidence="6">
    <location>
        <begin position="39"/>
        <end position="61"/>
    </location>
</feature>
<evidence type="ECO:0000256" key="2">
    <source>
        <dbReference type="ARBA" id="ARBA00022588"/>
    </source>
</evidence>
<dbReference type="GO" id="GO:0045087">
    <property type="term" value="P:innate immune response"/>
    <property type="evidence" value="ECO:0007669"/>
    <property type="project" value="UniProtKB-KW"/>
</dbReference>
<feature type="region of interest" description="Disordered" evidence="5">
    <location>
        <begin position="1"/>
        <end position="22"/>
    </location>
</feature>
<sequence>MAVHYGSSQKESKEDINIEDATSNDRKGTHWMHTCSPQYILLITIVGAILASVITLIVVLVTRYPASKATSGGDNNYSTTSRSIDSSSDANKFLSNVSPSLYPVDPNATFVLPSEFEIVTRKEWLAQPPTDPGTPLKSPVPNVIIMHTATDNCLDIGTCTFHVRYIQSFHIDSRGWWDIGYNWLVGGDGYAYEGRGWTSQGANVYGYNENSIGIAFIGSFNQIMPPERQITAAKQLIKIGVEKGYIAKDYKLLAASQLQETRSPGLLLYEDMKKWPHWSEKP</sequence>
<keyword evidence="6" id="KW-0812">Transmembrane</keyword>
<evidence type="ECO:0000259" key="7">
    <source>
        <dbReference type="SMART" id="SM00644"/>
    </source>
</evidence>
<dbReference type="InterPro" id="IPR006619">
    <property type="entry name" value="PGRP_domain_met/bac"/>
</dbReference>
<dbReference type="PANTHER" id="PTHR11022">
    <property type="entry name" value="PEPTIDOGLYCAN RECOGNITION PROTEIN"/>
    <property type="match status" value="1"/>
</dbReference>
<keyword evidence="3" id="KW-0391">Immunity</keyword>
<dbReference type="InterPro" id="IPR015510">
    <property type="entry name" value="PGRP"/>
</dbReference>
<evidence type="ECO:0000259" key="8">
    <source>
        <dbReference type="SMART" id="SM00701"/>
    </source>
</evidence>
<comment type="function">
    <text evidence="4">Peptidoglycan-recognition protein probably involved in innate immunity by binding to peptidoglycans (PGN) of bacteria and activating the prophenoloxidase (proPO) cascade immune response. Binds to 1,3-beta-D-glucan and PGN.</text>
</comment>
<evidence type="ECO:0000256" key="3">
    <source>
        <dbReference type="ARBA" id="ARBA00022859"/>
    </source>
</evidence>
<comment type="caution">
    <text evidence="9">The sequence shown here is derived from an EMBL/GenBank/DDBJ whole genome shotgun (WGS) entry which is preliminary data.</text>
</comment>
<accession>A0A8K0D6Q9</accession>
<dbReference type="Gene3D" id="3.40.80.10">
    <property type="entry name" value="Peptidoglycan recognition protein-like"/>
    <property type="match status" value="1"/>
</dbReference>
<evidence type="ECO:0000256" key="4">
    <source>
        <dbReference type="ARBA" id="ARBA00057187"/>
    </source>
</evidence>
<dbReference type="CDD" id="cd06583">
    <property type="entry name" value="PGRP"/>
    <property type="match status" value="1"/>
</dbReference>
<dbReference type="EMBL" id="VTPC01003754">
    <property type="protein sequence ID" value="KAF2898067.1"/>
    <property type="molecule type" value="Genomic_DNA"/>
</dbReference>
<dbReference type="GO" id="GO:0009253">
    <property type="term" value="P:peptidoglycan catabolic process"/>
    <property type="evidence" value="ECO:0007669"/>
    <property type="project" value="InterPro"/>
</dbReference>
<name>A0A8K0D6Q9_IGNLU</name>
<keyword evidence="2" id="KW-0399">Innate immunity</keyword>
<feature type="domain" description="N-acetylmuramoyl-L-alanine amidase" evidence="7">
    <location>
        <begin position="129"/>
        <end position="265"/>
    </location>
</feature>
<dbReference type="SMART" id="SM00701">
    <property type="entry name" value="PGRP"/>
    <property type="match status" value="1"/>
</dbReference>
<dbReference type="GO" id="GO:0008745">
    <property type="term" value="F:N-acetylmuramoyl-L-alanine amidase activity"/>
    <property type="evidence" value="ECO:0007669"/>
    <property type="project" value="InterPro"/>
</dbReference>
<organism evidence="9 10">
    <name type="scientific">Ignelater luminosus</name>
    <name type="common">Cucubano</name>
    <name type="synonym">Pyrophorus luminosus</name>
    <dbReference type="NCBI Taxonomy" id="2038154"/>
    <lineage>
        <taxon>Eukaryota</taxon>
        <taxon>Metazoa</taxon>
        <taxon>Ecdysozoa</taxon>
        <taxon>Arthropoda</taxon>
        <taxon>Hexapoda</taxon>
        <taxon>Insecta</taxon>
        <taxon>Pterygota</taxon>
        <taxon>Neoptera</taxon>
        <taxon>Endopterygota</taxon>
        <taxon>Coleoptera</taxon>
        <taxon>Polyphaga</taxon>
        <taxon>Elateriformia</taxon>
        <taxon>Elateroidea</taxon>
        <taxon>Elateridae</taxon>
        <taxon>Agrypninae</taxon>
        <taxon>Pyrophorini</taxon>
        <taxon>Ignelater</taxon>
    </lineage>
</organism>
<dbReference type="AlphaFoldDB" id="A0A8K0D6Q9"/>
<feature type="compositionally biased region" description="Low complexity" evidence="5">
    <location>
        <begin position="78"/>
        <end position="88"/>
    </location>
</feature>
<keyword evidence="6" id="KW-1133">Transmembrane helix</keyword>
<evidence type="ECO:0000256" key="6">
    <source>
        <dbReference type="SAM" id="Phobius"/>
    </source>
</evidence>
<gene>
    <name evidence="9" type="ORF">ILUMI_08110</name>
</gene>
<reference evidence="9" key="1">
    <citation type="submission" date="2019-08" db="EMBL/GenBank/DDBJ databases">
        <title>The genome of the North American firefly Photinus pyralis.</title>
        <authorList>
            <consortium name="Photinus pyralis genome working group"/>
            <person name="Fallon T.R."/>
            <person name="Sander Lower S.E."/>
            <person name="Weng J.-K."/>
        </authorList>
    </citation>
    <scope>NUCLEOTIDE SEQUENCE</scope>
    <source>
        <strain evidence="9">TRF0915ILg1</strain>
        <tissue evidence="9">Whole body</tissue>
    </source>
</reference>
<comment type="similarity">
    <text evidence="1">Belongs to the N-acetylmuramoyl-L-alanine amidase 2 family.</text>
</comment>
<dbReference type="SMART" id="SM00644">
    <property type="entry name" value="Ami_2"/>
    <property type="match status" value="1"/>
</dbReference>
<feature type="region of interest" description="Disordered" evidence="5">
    <location>
        <begin position="68"/>
        <end position="88"/>
    </location>
</feature>
<dbReference type="SUPFAM" id="SSF55846">
    <property type="entry name" value="N-acetylmuramoyl-L-alanine amidase-like"/>
    <property type="match status" value="1"/>
</dbReference>
<dbReference type="InterPro" id="IPR036505">
    <property type="entry name" value="Amidase/PGRP_sf"/>
</dbReference>
<evidence type="ECO:0000313" key="9">
    <source>
        <dbReference type="EMBL" id="KAF2898067.1"/>
    </source>
</evidence>
<dbReference type="OrthoDB" id="10001926at2759"/>
<dbReference type="Pfam" id="PF01510">
    <property type="entry name" value="Amidase_2"/>
    <property type="match status" value="1"/>
</dbReference>
<keyword evidence="10" id="KW-1185">Reference proteome</keyword>